<accession>A0A2G8YA80</accession>
<proteinExistence type="predicted"/>
<sequence length="106" mass="11834">MSVRVHGNGTSTARGEDCSLLPTTVRGQLSIYLIAHESQGESFPLYLVSTRNGYRRPLLLFVFRHWIGFMAAELQCPCWGKTSSRGFPAAPIIRVTAPEKHRQSIC</sequence>
<organism evidence="1 2">
    <name type="scientific">Toxoplasma gondii COUG</name>
    <dbReference type="NCBI Taxonomy" id="1074873"/>
    <lineage>
        <taxon>Eukaryota</taxon>
        <taxon>Sar</taxon>
        <taxon>Alveolata</taxon>
        <taxon>Apicomplexa</taxon>
        <taxon>Conoidasida</taxon>
        <taxon>Coccidia</taxon>
        <taxon>Eucoccidiorida</taxon>
        <taxon>Eimeriorina</taxon>
        <taxon>Sarcocystidae</taxon>
        <taxon>Toxoplasma</taxon>
    </lineage>
</organism>
<evidence type="ECO:0000313" key="2">
    <source>
        <dbReference type="Proteomes" id="UP000236343"/>
    </source>
</evidence>
<evidence type="ECO:0000313" key="1">
    <source>
        <dbReference type="EMBL" id="PIM04153.1"/>
    </source>
</evidence>
<reference evidence="1 2" key="1">
    <citation type="journal article" date="2016" name="Nat. Commun.">
        <title>Local admixture of amplified and diversified secreted pathogenesis determinants shapes mosaic Toxoplasma gondii genomes.</title>
        <authorList>
            <person name="Lorenzi H."/>
            <person name="Khan A."/>
            <person name="Behnke M.S."/>
            <person name="Namasivayam S."/>
            <person name="Swapna L.S."/>
            <person name="Hadjithomas M."/>
            <person name="Karamycheva S."/>
            <person name="Pinney D."/>
            <person name="Brunk B.P."/>
            <person name="Ajioka J.W."/>
            <person name="Ajzenberg D."/>
            <person name="Boothroyd J.C."/>
            <person name="Boyle J.P."/>
            <person name="Darde M.L."/>
            <person name="Diaz-Miranda M.A."/>
            <person name="Dubey J.P."/>
            <person name="Fritz H.M."/>
            <person name="Gennari S.M."/>
            <person name="Gregory B.D."/>
            <person name="Kim K."/>
            <person name="Saeij J.P."/>
            <person name="Su C."/>
            <person name="White M.W."/>
            <person name="Zhu X.Q."/>
            <person name="Howe D.K."/>
            <person name="Rosenthal B.M."/>
            <person name="Grigg M.E."/>
            <person name="Parkinson J."/>
            <person name="Liu L."/>
            <person name="Kissinger J.C."/>
            <person name="Roos D.S."/>
            <person name="Sibley L.D."/>
        </authorList>
    </citation>
    <scope>NUCLEOTIDE SEQUENCE [LARGE SCALE GENOMIC DNA]</scope>
    <source>
        <strain evidence="1 2">COUG</strain>
    </source>
</reference>
<dbReference type="Proteomes" id="UP000236343">
    <property type="component" value="Unassembled WGS sequence"/>
</dbReference>
<gene>
    <name evidence="1" type="ORF">TGCOUG_391770</name>
</gene>
<protein>
    <submittedName>
        <fullName evidence="1">Uncharacterized protein</fullName>
    </submittedName>
</protein>
<name>A0A2G8YA80_TOXGO</name>
<dbReference type="VEuPathDB" id="ToxoDB:TGCOUG_391770"/>
<dbReference type="EMBL" id="AGQR02000512">
    <property type="protein sequence ID" value="PIM04153.1"/>
    <property type="molecule type" value="Genomic_DNA"/>
</dbReference>
<comment type="caution">
    <text evidence="1">The sequence shown here is derived from an EMBL/GenBank/DDBJ whole genome shotgun (WGS) entry which is preliminary data.</text>
</comment>
<dbReference type="AlphaFoldDB" id="A0A2G8YA80"/>